<feature type="transmembrane region" description="Helical" evidence="12">
    <location>
        <begin position="55"/>
        <end position="72"/>
    </location>
</feature>
<dbReference type="PANTHER" id="PTHR46867">
    <property type="entry name" value="MITOCHONDRIAL IMPORT RECEPTOR SUBUNIT TOM9-2"/>
    <property type="match status" value="1"/>
</dbReference>
<evidence type="ECO:0000256" key="3">
    <source>
        <dbReference type="ARBA" id="ARBA00022448"/>
    </source>
</evidence>
<name>A0A8S0PTQ7_OLEEU</name>
<gene>
    <name evidence="13" type="ORF">OLEA9_A103246</name>
</gene>
<dbReference type="PANTHER" id="PTHR46867:SF4">
    <property type="entry name" value="MITOCHONDRIAL IMPORT RECEPTOR SUBUNIT TOM9-2"/>
    <property type="match status" value="1"/>
</dbReference>
<dbReference type="GO" id="GO:0005741">
    <property type="term" value="C:mitochondrial outer membrane"/>
    <property type="evidence" value="ECO:0007669"/>
    <property type="project" value="UniProtKB-SubCell"/>
</dbReference>
<evidence type="ECO:0000256" key="11">
    <source>
        <dbReference type="ARBA" id="ARBA00023170"/>
    </source>
</evidence>
<dbReference type="OrthoDB" id="10016939at2759"/>
<keyword evidence="7 12" id="KW-1133">Transmembrane helix</keyword>
<organism evidence="13 14">
    <name type="scientific">Olea europaea subsp. europaea</name>
    <dbReference type="NCBI Taxonomy" id="158383"/>
    <lineage>
        <taxon>Eukaryota</taxon>
        <taxon>Viridiplantae</taxon>
        <taxon>Streptophyta</taxon>
        <taxon>Embryophyta</taxon>
        <taxon>Tracheophyta</taxon>
        <taxon>Spermatophyta</taxon>
        <taxon>Magnoliopsida</taxon>
        <taxon>eudicotyledons</taxon>
        <taxon>Gunneridae</taxon>
        <taxon>Pentapetalae</taxon>
        <taxon>asterids</taxon>
        <taxon>lamiids</taxon>
        <taxon>Lamiales</taxon>
        <taxon>Oleaceae</taxon>
        <taxon>Oleeae</taxon>
        <taxon>Olea</taxon>
    </lineage>
</organism>
<proteinExistence type="inferred from homology"/>
<keyword evidence="10 12" id="KW-0472">Membrane</keyword>
<evidence type="ECO:0000256" key="7">
    <source>
        <dbReference type="ARBA" id="ARBA00022989"/>
    </source>
</evidence>
<keyword evidence="9" id="KW-0496">Mitochondrion</keyword>
<evidence type="ECO:0000256" key="12">
    <source>
        <dbReference type="SAM" id="Phobius"/>
    </source>
</evidence>
<dbReference type="PIRSF" id="PIRSF038151">
    <property type="entry name" value="TOM9-2_plant"/>
    <property type="match status" value="1"/>
</dbReference>
<dbReference type="Gramene" id="OE9A103246T1">
    <property type="protein sequence ID" value="OE9A103246C1"/>
    <property type="gene ID" value="OE9A103246"/>
</dbReference>
<dbReference type="Pfam" id="PF04281">
    <property type="entry name" value="Tom22"/>
    <property type="match status" value="1"/>
</dbReference>
<keyword evidence="11 13" id="KW-0675">Receptor</keyword>
<dbReference type="InterPro" id="IPR017411">
    <property type="entry name" value="Tom22_pln"/>
</dbReference>
<keyword evidence="14" id="KW-1185">Reference proteome</keyword>
<protein>
    <submittedName>
        <fullName evidence="13">Mitochondrial import receptor subunit TOM9-2-like</fullName>
    </submittedName>
</protein>
<dbReference type="AlphaFoldDB" id="A0A8S0PTQ7"/>
<evidence type="ECO:0000256" key="4">
    <source>
        <dbReference type="ARBA" id="ARBA00022692"/>
    </source>
</evidence>
<evidence type="ECO:0000256" key="2">
    <source>
        <dbReference type="ARBA" id="ARBA00009874"/>
    </source>
</evidence>
<keyword evidence="3" id="KW-0813">Transport</keyword>
<evidence type="ECO:0000256" key="6">
    <source>
        <dbReference type="ARBA" id="ARBA00022927"/>
    </source>
</evidence>
<keyword evidence="8" id="KW-0811">Translocation</keyword>
<comment type="subcellular location">
    <subcellularLocation>
        <location evidence="1">Mitochondrion outer membrane</location>
        <topology evidence="1">Single-pass membrane protein</topology>
    </subcellularLocation>
</comment>
<evidence type="ECO:0000313" key="13">
    <source>
        <dbReference type="EMBL" id="CAA2957003.1"/>
    </source>
</evidence>
<keyword evidence="4 12" id="KW-0812">Transmembrane</keyword>
<reference evidence="13 14" key="1">
    <citation type="submission" date="2019-12" db="EMBL/GenBank/DDBJ databases">
        <authorList>
            <person name="Alioto T."/>
            <person name="Alioto T."/>
            <person name="Gomez Garrido J."/>
        </authorList>
    </citation>
    <scope>NUCLEOTIDE SEQUENCE [LARGE SCALE GENOMIC DNA]</scope>
</reference>
<evidence type="ECO:0000256" key="10">
    <source>
        <dbReference type="ARBA" id="ARBA00023136"/>
    </source>
</evidence>
<dbReference type="InterPro" id="IPR005683">
    <property type="entry name" value="Tom22"/>
</dbReference>
<dbReference type="CDD" id="cd22884">
    <property type="entry name" value="TOM22"/>
    <property type="match status" value="1"/>
</dbReference>
<sequence length="105" mass="11297">MVSVGKKNRSLSRSNRANVSTLSRVSDSSIVRKGKSTVCDAAYVAKRLMKSTGKAAWIVATSFIVLGLPLIIEMDREAQLNELELQQTSLLGTPASQPSLMGPSF</sequence>
<evidence type="ECO:0000256" key="5">
    <source>
        <dbReference type="ARBA" id="ARBA00022787"/>
    </source>
</evidence>
<evidence type="ECO:0000256" key="9">
    <source>
        <dbReference type="ARBA" id="ARBA00023128"/>
    </source>
</evidence>
<dbReference type="EMBL" id="CACTIH010000204">
    <property type="protein sequence ID" value="CAA2957003.1"/>
    <property type="molecule type" value="Genomic_DNA"/>
</dbReference>
<evidence type="ECO:0000256" key="8">
    <source>
        <dbReference type="ARBA" id="ARBA00023010"/>
    </source>
</evidence>
<evidence type="ECO:0000313" key="14">
    <source>
        <dbReference type="Proteomes" id="UP000594638"/>
    </source>
</evidence>
<keyword evidence="6" id="KW-0653">Protein transport</keyword>
<accession>A0A8S0PTQ7</accession>
<comment type="similarity">
    <text evidence="2">Belongs to the Tom22 family.</text>
</comment>
<keyword evidence="5" id="KW-1000">Mitochondrion outer membrane</keyword>
<dbReference type="Proteomes" id="UP000594638">
    <property type="component" value="Unassembled WGS sequence"/>
</dbReference>
<comment type="caution">
    <text evidence="13">The sequence shown here is derived from an EMBL/GenBank/DDBJ whole genome shotgun (WGS) entry which is preliminary data.</text>
</comment>
<dbReference type="GO" id="GO:0006886">
    <property type="term" value="P:intracellular protein transport"/>
    <property type="evidence" value="ECO:0007669"/>
    <property type="project" value="InterPro"/>
</dbReference>
<evidence type="ECO:0000256" key="1">
    <source>
        <dbReference type="ARBA" id="ARBA00004572"/>
    </source>
</evidence>